<evidence type="ECO:0000256" key="2">
    <source>
        <dbReference type="SAM" id="Phobius"/>
    </source>
</evidence>
<evidence type="ECO:0000256" key="1">
    <source>
        <dbReference type="SAM" id="MobiDB-lite"/>
    </source>
</evidence>
<keyword evidence="4" id="KW-1185">Reference proteome</keyword>
<dbReference type="EMBL" id="AYSH01000011">
    <property type="protein sequence ID" value="EST89913.1"/>
    <property type="molecule type" value="Genomic_DNA"/>
</dbReference>
<feature type="compositionally biased region" description="Low complexity" evidence="1">
    <location>
        <begin position="1"/>
        <end position="13"/>
    </location>
</feature>
<sequence length="75" mass="8250">PTEPTEPTESTEPTDPKSSNPSKTIDSVSDSDKKEEKSTNHLPQLNESQSVLLTMLGLVMVAMSLIYGYAKHMKE</sequence>
<proteinExistence type="predicted"/>
<keyword evidence="2" id="KW-0472">Membrane</keyword>
<feature type="region of interest" description="Disordered" evidence="1">
    <location>
        <begin position="1"/>
        <end position="46"/>
    </location>
</feature>
<evidence type="ECO:0000313" key="3">
    <source>
        <dbReference type="EMBL" id="EST89913.1"/>
    </source>
</evidence>
<comment type="caution">
    <text evidence="3">The sequence shown here is derived from an EMBL/GenBank/DDBJ whole genome shotgun (WGS) entry which is preliminary data.</text>
</comment>
<feature type="compositionally biased region" description="Basic and acidic residues" evidence="1">
    <location>
        <begin position="30"/>
        <end position="39"/>
    </location>
</feature>
<dbReference type="STRING" id="1408226.T233_00809"/>
<evidence type="ECO:0000313" key="4">
    <source>
        <dbReference type="Proteomes" id="UP000018126"/>
    </source>
</evidence>
<protein>
    <submittedName>
        <fullName evidence="3">Uncharacterized protein</fullName>
    </submittedName>
</protein>
<name>V6QBF9_9ENTE</name>
<keyword evidence="2" id="KW-1133">Transmembrane helix</keyword>
<feature type="transmembrane region" description="Helical" evidence="2">
    <location>
        <begin position="51"/>
        <end position="70"/>
    </location>
</feature>
<keyword evidence="2" id="KW-0812">Transmembrane</keyword>
<dbReference type="AlphaFoldDB" id="V6QBF9"/>
<dbReference type="Proteomes" id="UP000018126">
    <property type="component" value="Unassembled WGS sequence"/>
</dbReference>
<reference evidence="3 4" key="1">
    <citation type="journal article" date="2013" name="Genome Announc.">
        <title>High-Quality Draft Genome Sequence of Vagococcus lutrae Strain LBD1, Isolated from the Largemouth Bass Micropterus salmoides.</title>
        <authorList>
            <person name="Lebreton F."/>
            <person name="Valentino M.D."/>
            <person name="Duncan L.B."/>
            <person name="Zeng Q."/>
            <person name="Manson McGuire A."/>
            <person name="Earl A.M."/>
            <person name="Gilmore M.S."/>
        </authorList>
    </citation>
    <scope>NUCLEOTIDE SEQUENCE [LARGE SCALE GENOMIC DNA]</scope>
    <source>
        <strain evidence="3 4">LBD1</strain>
    </source>
</reference>
<accession>V6QBF9</accession>
<gene>
    <name evidence="3" type="ORF">T233_00809</name>
</gene>
<feature type="non-terminal residue" evidence="3">
    <location>
        <position position="1"/>
    </location>
</feature>
<organism evidence="3 4">
    <name type="scientific">Vagococcus lutrae LBD1</name>
    <dbReference type="NCBI Taxonomy" id="1408226"/>
    <lineage>
        <taxon>Bacteria</taxon>
        <taxon>Bacillati</taxon>
        <taxon>Bacillota</taxon>
        <taxon>Bacilli</taxon>
        <taxon>Lactobacillales</taxon>
        <taxon>Enterococcaceae</taxon>
        <taxon>Vagococcus</taxon>
    </lineage>
</organism>